<dbReference type="InterPro" id="IPR007807">
    <property type="entry name" value="TcmA/NAT10_helicase"/>
</dbReference>
<keyword evidence="6 9" id="KW-0067">ATP-binding</keyword>
<feature type="binding site" evidence="9">
    <location>
        <position position="186"/>
    </location>
    <ligand>
        <name>ATP</name>
        <dbReference type="ChEBI" id="CHEBI:30616"/>
    </ligand>
</feature>
<evidence type="ECO:0000256" key="4">
    <source>
        <dbReference type="ARBA" id="ARBA00022694"/>
    </source>
</evidence>
<comment type="similarity">
    <text evidence="9">Belongs to the TmcA family.</text>
</comment>
<dbReference type="InterPro" id="IPR024914">
    <property type="entry name" value="tRNA_acetyltr_TmcA"/>
</dbReference>
<keyword evidence="12" id="KW-1185">Reference proteome</keyword>
<keyword evidence="8 9" id="KW-0012">Acyltransferase</keyword>
<dbReference type="Gene3D" id="3.40.630.30">
    <property type="match status" value="1"/>
</dbReference>
<dbReference type="Gene3D" id="3.40.50.300">
    <property type="entry name" value="P-loop containing nucleotide triphosphate hydrolases"/>
    <property type="match status" value="1"/>
</dbReference>
<dbReference type="InterPro" id="IPR032672">
    <property type="entry name" value="TmcA/NAT10/Kre33"/>
</dbReference>
<evidence type="ECO:0000256" key="5">
    <source>
        <dbReference type="ARBA" id="ARBA00022741"/>
    </source>
</evidence>
<dbReference type="Pfam" id="PF08351">
    <property type="entry name" value="TmcA_N"/>
    <property type="match status" value="1"/>
</dbReference>
<sequence length="744" mass="84885">MSQSDIRYWFKTLTQQLRKNRQRSLIVLQGDIAWASEVYGTMIEQLSQEVGSLAPRCAITFGKALIDDENEVIANFRHQLGRENELVLFNDPDFHPDAFAALSGTIVAGGVMIWCCTQAQALESENLFVQRILTKAKNDTFSFVLSQTDNDLPVIVEQQDNSNEQLNFEQEPKCSSLENGCKTVQQQCAVNAIEKVALGHRKRPLLLTADRGRGKSSALAIAVAKLIMAEKRNQAPQKFIITAPHSNALAIFFQQLQQSCPEGECIQNRFIYHHHRVEYIAVDVLIKEKPQAQLLLIDEAAAIPVYILSQLVDVYPRVVFSSTQHGYEGAGRGFAVKFTQLLIEKTPYFNQYHINQPIRWAENDPLESFVFDAFLLKSRNLEEPFIENKAGNKQAIELTDLKHRLQENFNSQDAVFSCIEQQQLMADESLLQQIFSVLITAHYQTSPSDLKLLLNNKALRLFVLEFKQKIVAVALTVKEGGAEEHEISQVANAKLRLKNQFLPQSLFLHNHCSTAFDFQYLRIMRIAVLPCVQQLGLGLKLLSHVKHYAEQNHIDMLGTSFGANEALLRFWHKAHYKLVRLGFSVDKASGEHSSMYLQALNTKADDLVAQLQQRFYRSFTYLLNEQYQNISAQVIIELIQQWPTENLPLFTDYDRQVIENFITRKSLFDNCSYSLHVQLIHFLATNLNNSLHDDAEKQRLIEILIKRLIQKQSIESICQEFDLTGKKELNNTIIGGVNYVVQKL</sequence>
<dbReference type="Pfam" id="PF05127">
    <property type="entry name" value="NAT10_TcmA_helicase"/>
    <property type="match status" value="1"/>
</dbReference>
<feature type="binding site" evidence="9">
    <location>
        <begin position="526"/>
        <end position="528"/>
    </location>
    <ligand>
        <name>acetyl-CoA</name>
        <dbReference type="ChEBI" id="CHEBI:57288"/>
    </ligand>
</feature>
<dbReference type="EMBL" id="JAVRIF010000008">
    <property type="protein sequence ID" value="MDT0604614.1"/>
    <property type="molecule type" value="Genomic_DNA"/>
</dbReference>
<dbReference type="InterPro" id="IPR000182">
    <property type="entry name" value="GNAT_dom"/>
</dbReference>
<dbReference type="InterPro" id="IPR027417">
    <property type="entry name" value="P-loop_NTPase"/>
</dbReference>
<dbReference type="Pfam" id="PF13718">
    <property type="entry name" value="GNAT_acetyltr_2"/>
    <property type="match status" value="1"/>
</dbReference>
<evidence type="ECO:0000313" key="12">
    <source>
        <dbReference type="Proteomes" id="UP001266357"/>
    </source>
</evidence>
<dbReference type="Gene3D" id="1.20.120.890">
    <property type="entry name" value="tRNA(Met) cytidine acetyltransferase, tail domain"/>
    <property type="match status" value="1"/>
</dbReference>
<evidence type="ECO:0000313" key="11">
    <source>
        <dbReference type="EMBL" id="MDT0604614.1"/>
    </source>
</evidence>
<comment type="caution">
    <text evidence="11">The sequence shown here is derived from an EMBL/GenBank/DDBJ whole genome shotgun (WGS) entry which is preliminary data.</text>
</comment>
<protein>
    <recommendedName>
        <fullName evidence="9">tRNA(Met) cytidine acetyltransferase TmcA</fullName>
        <ecNumber evidence="9">2.3.1.193</ecNumber>
    </recommendedName>
</protein>
<dbReference type="GO" id="GO:0016746">
    <property type="term" value="F:acyltransferase activity"/>
    <property type="evidence" value="ECO:0007669"/>
    <property type="project" value="UniProtKB-KW"/>
</dbReference>
<comment type="caution">
    <text evidence="9">Lacks conserved residue(s) required for the propagation of feature annotation.</text>
</comment>
<keyword evidence="2 9" id="KW-0820">tRNA-binding</keyword>
<accession>A0ABU3A366</accession>
<dbReference type="PANTHER" id="PTHR10925:SF5">
    <property type="entry name" value="RNA CYTIDINE ACETYLTRANSFERASE"/>
    <property type="match status" value="1"/>
</dbReference>
<evidence type="ECO:0000256" key="2">
    <source>
        <dbReference type="ARBA" id="ARBA00022555"/>
    </source>
</evidence>
<dbReference type="Gene3D" id="3.40.50.11040">
    <property type="match status" value="1"/>
</dbReference>
<evidence type="ECO:0000256" key="7">
    <source>
        <dbReference type="ARBA" id="ARBA00022884"/>
    </source>
</evidence>
<reference evidence="11 12" key="1">
    <citation type="submission" date="2023-09" db="EMBL/GenBank/DDBJ databases">
        <authorList>
            <person name="Rey-Velasco X."/>
        </authorList>
    </citation>
    <scope>NUCLEOTIDE SEQUENCE [LARGE SCALE GENOMIC DNA]</scope>
    <source>
        <strain evidence="11 12">W431</strain>
    </source>
</reference>
<dbReference type="InterPro" id="IPR016181">
    <property type="entry name" value="Acyl_CoA_acyltransferase"/>
</dbReference>
<feature type="domain" description="N-acetyltransferase" evidence="10">
    <location>
        <begin position="419"/>
        <end position="600"/>
    </location>
</feature>
<proteinExistence type="inferred from homology"/>
<dbReference type="RefSeq" id="WP_311583034.1">
    <property type="nucleotide sequence ID" value="NZ_JAVRIF010000008.1"/>
</dbReference>
<dbReference type="Proteomes" id="UP001266357">
    <property type="component" value="Unassembled WGS sequence"/>
</dbReference>
<comment type="subcellular location">
    <subcellularLocation>
        <location evidence="9">Cytoplasm</location>
    </subcellularLocation>
</comment>
<keyword evidence="3 9" id="KW-0808">Transferase</keyword>
<dbReference type="InterPro" id="IPR013562">
    <property type="entry name" value="TmcA/NAT10_N"/>
</dbReference>
<evidence type="ECO:0000256" key="9">
    <source>
        <dbReference type="HAMAP-Rule" id="MF_01886"/>
    </source>
</evidence>
<dbReference type="InterPro" id="IPR038321">
    <property type="entry name" value="TmcA_C_sf"/>
</dbReference>
<comment type="catalytic activity">
    <reaction evidence="9">
        <text>cytidine(34) in elongator tRNA(Met) + acetyl-CoA + ATP + H2O = N(4)-acetylcytidine(34) in elongator tRNA(Met) + ADP + phosphate + CoA + H(+)</text>
        <dbReference type="Rhea" id="RHEA:43788"/>
        <dbReference type="Rhea" id="RHEA-COMP:10693"/>
        <dbReference type="Rhea" id="RHEA-COMP:10694"/>
        <dbReference type="ChEBI" id="CHEBI:15377"/>
        <dbReference type="ChEBI" id="CHEBI:15378"/>
        <dbReference type="ChEBI" id="CHEBI:30616"/>
        <dbReference type="ChEBI" id="CHEBI:43474"/>
        <dbReference type="ChEBI" id="CHEBI:57287"/>
        <dbReference type="ChEBI" id="CHEBI:57288"/>
        <dbReference type="ChEBI" id="CHEBI:74900"/>
        <dbReference type="ChEBI" id="CHEBI:82748"/>
        <dbReference type="ChEBI" id="CHEBI:456216"/>
        <dbReference type="EC" id="2.3.1.193"/>
    </reaction>
</comment>
<dbReference type="SUPFAM" id="SSF55729">
    <property type="entry name" value="Acyl-CoA N-acyltransferases (Nat)"/>
    <property type="match status" value="1"/>
</dbReference>
<keyword evidence="5 9" id="KW-0547">Nucleotide-binding</keyword>
<evidence type="ECO:0000259" key="10">
    <source>
        <dbReference type="PROSITE" id="PS51186"/>
    </source>
</evidence>
<gene>
    <name evidence="9" type="primary">tmcA</name>
    <name evidence="11" type="ORF">RM573_13470</name>
</gene>
<comment type="function">
    <text evidence="9">Catalyzes the formation of N(4)-acetylcytidine (ac(4)C) at the wobble position of tRNA(Met), by using acetyl-CoA as an acetyl donor and ATP (or GTP).</text>
</comment>
<feature type="binding site" evidence="9">
    <location>
        <position position="359"/>
    </location>
    <ligand>
        <name>ATP</name>
        <dbReference type="ChEBI" id="CHEBI:30616"/>
    </ligand>
</feature>
<keyword evidence="7 9" id="KW-0694">RNA-binding</keyword>
<dbReference type="SUPFAM" id="SSF52540">
    <property type="entry name" value="P-loop containing nucleoside triphosphate hydrolases"/>
    <property type="match status" value="1"/>
</dbReference>
<keyword evidence="4 9" id="KW-0819">tRNA processing</keyword>
<organism evidence="11 12">
    <name type="scientific">Thalassotalea castellviae</name>
    <dbReference type="NCBI Taxonomy" id="3075612"/>
    <lineage>
        <taxon>Bacteria</taxon>
        <taxon>Pseudomonadati</taxon>
        <taxon>Pseudomonadota</taxon>
        <taxon>Gammaproteobacteria</taxon>
        <taxon>Alteromonadales</taxon>
        <taxon>Colwelliaceae</taxon>
        <taxon>Thalassotalea</taxon>
    </lineage>
</organism>
<dbReference type="EC" id="2.3.1.193" evidence="9"/>
<dbReference type="PANTHER" id="PTHR10925">
    <property type="entry name" value="N-ACETYLTRANSFERASE 10"/>
    <property type="match status" value="1"/>
</dbReference>
<keyword evidence="1 9" id="KW-0963">Cytoplasm</keyword>
<evidence type="ECO:0000256" key="8">
    <source>
        <dbReference type="ARBA" id="ARBA00023315"/>
    </source>
</evidence>
<evidence type="ECO:0000256" key="3">
    <source>
        <dbReference type="ARBA" id="ARBA00022679"/>
    </source>
</evidence>
<evidence type="ECO:0000256" key="1">
    <source>
        <dbReference type="ARBA" id="ARBA00022490"/>
    </source>
</evidence>
<name>A0ABU3A366_9GAMM</name>
<dbReference type="HAMAP" id="MF_01886">
    <property type="entry name" value="tRNA_acetyltr_TmcA"/>
    <property type="match status" value="1"/>
</dbReference>
<dbReference type="PROSITE" id="PS51186">
    <property type="entry name" value="GNAT"/>
    <property type="match status" value="1"/>
</dbReference>
<evidence type="ECO:0000256" key="6">
    <source>
        <dbReference type="ARBA" id="ARBA00022840"/>
    </source>
</evidence>